<feature type="region of interest" description="Disordered" evidence="4">
    <location>
        <begin position="270"/>
        <end position="331"/>
    </location>
</feature>
<feature type="compositionally biased region" description="Basic and acidic residues" evidence="4">
    <location>
        <begin position="762"/>
        <end position="783"/>
    </location>
</feature>
<feature type="compositionally biased region" description="Polar residues" evidence="4">
    <location>
        <begin position="876"/>
        <end position="895"/>
    </location>
</feature>
<keyword evidence="3" id="KW-0378">Hydrolase</keyword>
<feature type="region of interest" description="Disordered" evidence="4">
    <location>
        <begin position="662"/>
        <end position="791"/>
    </location>
</feature>
<evidence type="ECO:0000256" key="3">
    <source>
        <dbReference type="ARBA" id="ARBA00022801"/>
    </source>
</evidence>
<dbReference type="AlphaFoldDB" id="A0A061RUF0"/>
<gene>
    <name evidence="6" type="primary">SENP7</name>
    <name evidence="6" type="ORF">TSPGSL018_26723</name>
</gene>
<feature type="region of interest" description="Disordered" evidence="4">
    <location>
        <begin position="19"/>
        <end position="42"/>
    </location>
</feature>
<evidence type="ECO:0000313" key="6">
    <source>
        <dbReference type="EMBL" id="JAC74161.1"/>
    </source>
</evidence>
<dbReference type="EMBL" id="GBEZ01011645">
    <property type="protein sequence ID" value="JAC74161.1"/>
    <property type="molecule type" value="Transcribed_RNA"/>
</dbReference>
<dbReference type="GO" id="GO:0008234">
    <property type="term" value="F:cysteine-type peptidase activity"/>
    <property type="evidence" value="ECO:0007669"/>
    <property type="project" value="InterPro"/>
</dbReference>
<proteinExistence type="inferred from homology"/>
<evidence type="ECO:0000256" key="4">
    <source>
        <dbReference type="SAM" id="MobiDB-lite"/>
    </source>
</evidence>
<dbReference type="Pfam" id="PF02902">
    <property type="entry name" value="Peptidase_C48"/>
    <property type="match status" value="1"/>
</dbReference>
<dbReference type="SUPFAM" id="SSF54001">
    <property type="entry name" value="Cysteine proteinases"/>
    <property type="match status" value="1"/>
</dbReference>
<feature type="compositionally biased region" description="Basic and acidic residues" evidence="4">
    <location>
        <begin position="270"/>
        <end position="281"/>
    </location>
</feature>
<dbReference type="PANTHER" id="PTHR47764:SF2">
    <property type="entry name" value="UBIQUITIN-LIKE PROTEASE FAMILY PROFILE DOMAIN-CONTAINING PROTEIN"/>
    <property type="match status" value="1"/>
</dbReference>
<keyword evidence="2 6" id="KW-0645">Protease</keyword>
<dbReference type="PANTHER" id="PTHR47764">
    <property type="entry name" value="UBIQUITIN-LIKE-SPECIFIC PROTEASE 2B-RELATED"/>
    <property type="match status" value="1"/>
</dbReference>
<sequence length="1093" mass="117445">MARAASPVLSCFANASLEFGAELPGGPSAEEALPQEPMLPDSDRTELDIAMDKLDTGSRFTPRGAAVPNSRASGGFEPMARLRATNLRPGAGSPRVSGSQAPGQKPDADKQDFETMSTDALMETIKRLDGVIPKAGNENPEKVKNLMSKRDRCALALERKRAKQSPQSEWVSRAVCNQKEYLAHGSSASGAEAGAQGAPFGGSPQRALVLGYTRDFSVLKETPAGQRPAIPPASFYSPSKPCGFCGQRRACEQQRPGAVFVCGECAAKQQDREERRQDTRRQSLRLSSRRSSGKRESETPVEILDDTTDEEAEAAEPAPSVEPAKRRTSLRLSERTQPLWKQLQGLKATFPQGGGRDSVVVFAEDLSRLDPEEFLNDNVIDFYMKTLWKGLDPAVAARCHFFNSYFYKKLTEKSDSPGASGAELHAQRHERVKRWTKSTDIFSKDFLFIPIHDAFHWSLVIVCHPGARDGDACRRFMIHLDSMPGSHATNQISNALRAYLQAEWQEKAQAGAGTVPGRHAAESGDPAAAVAARSFRAAACPNRRPQLPQQQNHADCGLFLLAYLHYFLHSVPVIQNDAPDIASLQRSTYPEFLTSRWFHEANASLLRDHLQHMVLKLLREQAKLAEDDPRIQLLDERIAAYELTSSRFVPPEDDLRLREERRRRSKALEQAPCPDGGGAASGAARGENPQALSSGGPAEDGGAAHSISIWSSPGETMEAESTAPEGSGPAFPRAAYEDVGAGQTEEGAWEGTGDAPSFTALAEDRESGPPLREAARGDEERGVGDSASQVAPRSVAYSASWACWGGRPAFPPVAQSAIVRKAELVLSESDLVHRSGPIVEELCASDRPKEMLKSGDAVGGASEGNRSAGGPCSHAESPQTTECISSGLASPTQPVDSARKEPSAWEPTDREFGCSSPPLRREEGLRQLPRSLALRGLDSSGIGIPPTSPKADELLGPAAAPAGEPAATNPRGPQDDGAVVTPWLPSQTRPACALESFGQGGQALQGGQSPPPAAAQDAPQGPGKERGAGEEGRAPSLVAGRNSPYKLYVPRMAAPAAAEELSCEPPARERRRVRQFQAQRPPPPNEAEVIEIQ</sequence>
<dbReference type="GO" id="GO:0006508">
    <property type="term" value="P:proteolysis"/>
    <property type="evidence" value="ECO:0007669"/>
    <property type="project" value="UniProtKB-KW"/>
</dbReference>
<evidence type="ECO:0000259" key="5">
    <source>
        <dbReference type="PROSITE" id="PS50600"/>
    </source>
</evidence>
<feature type="compositionally biased region" description="Acidic residues" evidence="4">
    <location>
        <begin position="303"/>
        <end position="314"/>
    </location>
</feature>
<name>A0A061RUF0_9CHLO</name>
<feature type="compositionally biased region" description="Basic and acidic residues" evidence="4">
    <location>
        <begin position="1023"/>
        <end position="1033"/>
    </location>
</feature>
<dbReference type="Gene3D" id="1.10.418.20">
    <property type="match status" value="1"/>
</dbReference>
<feature type="region of interest" description="Disordered" evidence="4">
    <location>
        <begin position="55"/>
        <end position="111"/>
    </location>
</feature>
<dbReference type="InterPro" id="IPR003653">
    <property type="entry name" value="Peptidase_C48_C"/>
</dbReference>
<dbReference type="PROSITE" id="PS50600">
    <property type="entry name" value="ULP_PROTEASE"/>
    <property type="match status" value="1"/>
</dbReference>
<evidence type="ECO:0000256" key="1">
    <source>
        <dbReference type="ARBA" id="ARBA00005234"/>
    </source>
</evidence>
<dbReference type="InterPro" id="IPR038765">
    <property type="entry name" value="Papain-like_cys_pep_sf"/>
</dbReference>
<feature type="domain" description="Ubiquitin-like protease family profile" evidence="5">
    <location>
        <begin position="359"/>
        <end position="567"/>
    </location>
</feature>
<comment type="similarity">
    <text evidence="1">Belongs to the peptidase C48 family.</text>
</comment>
<feature type="region of interest" description="Disordered" evidence="4">
    <location>
        <begin position="850"/>
        <end position="922"/>
    </location>
</feature>
<protein>
    <submittedName>
        <fullName evidence="6">Sentrin-specific protease 7</fullName>
    </submittedName>
</protein>
<dbReference type="Gene3D" id="3.30.310.130">
    <property type="entry name" value="Ubiquitin-related"/>
    <property type="match status" value="1"/>
</dbReference>
<feature type="compositionally biased region" description="Basic and acidic residues" evidence="4">
    <location>
        <begin position="897"/>
        <end position="912"/>
    </location>
</feature>
<accession>A0A061RUF0</accession>
<reference evidence="6" key="1">
    <citation type="submission" date="2014-05" db="EMBL/GenBank/DDBJ databases">
        <title>The transcriptome of the halophilic microalga Tetraselmis sp. GSL018 isolated from the Great Salt Lake, Utah.</title>
        <authorList>
            <person name="Jinkerson R.E."/>
            <person name="D'Adamo S."/>
            <person name="Posewitz M.C."/>
        </authorList>
    </citation>
    <scope>NUCLEOTIDE SEQUENCE</scope>
    <source>
        <strain evidence="6">GSL018</strain>
    </source>
</reference>
<feature type="compositionally biased region" description="Low complexity" evidence="4">
    <location>
        <begin position="954"/>
        <end position="967"/>
    </location>
</feature>
<organism evidence="6">
    <name type="scientific">Tetraselmis sp. GSL018</name>
    <dbReference type="NCBI Taxonomy" id="582737"/>
    <lineage>
        <taxon>Eukaryota</taxon>
        <taxon>Viridiplantae</taxon>
        <taxon>Chlorophyta</taxon>
        <taxon>core chlorophytes</taxon>
        <taxon>Chlorodendrophyceae</taxon>
        <taxon>Chlorodendrales</taxon>
        <taxon>Chlorodendraceae</taxon>
        <taxon>Tetraselmis</taxon>
    </lineage>
</organism>
<feature type="region of interest" description="Disordered" evidence="4">
    <location>
        <begin position="936"/>
        <end position="1093"/>
    </location>
</feature>
<evidence type="ECO:0000256" key="2">
    <source>
        <dbReference type="ARBA" id="ARBA00022670"/>
    </source>
</evidence>